<reference evidence="5 6" key="3">
    <citation type="journal article" date="2016" name="Sci. Rep.">
        <title>Genome-wide diversity and gene expression profiling of Babesia microti isolates identify polymorphic genes that mediate host-pathogen interactions.</title>
        <authorList>
            <person name="Silva J.C."/>
            <person name="Cornillot E."/>
            <person name="McCracken C."/>
            <person name="Usmani-Brown S."/>
            <person name="Dwivedi A."/>
            <person name="Ifeonu O.O."/>
            <person name="Crabtree J."/>
            <person name="Gotia H.T."/>
            <person name="Virji A.Z."/>
            <person name="Reynes C."/>
            <person name="Colinge J."/>
            <person name="Kumar V."/>
            <person name="Lawres L."/>
            <person name="Pazzi J.E."/>
            <person name="Pablo J.V."/>
            <person name="Hung C."/>
            <person name="Brancato J."/>
            <person name="Kumari P."/>
            <person name="Orvis J."/>
            <person name="Tretina K."/>
            <person name="Chibucos M."/>
            <person name="Ott S."/>
            <person name="Sadzewicz L."/>
            <person name="Sengamalay N."/>
            <person name="Shetty A.C."/>
            <person name="Su Q."/>
            <person name="Tallon L."/>
            <person name="Fraser C.M."/>
            <person name="Frutos R."/>
            <person name="Molina D.M."/>
            <person name="Krause P.J."/>
            <person name="Ben Mamoun C."/>
        </authorList>
    </citation>
    <scope>NUCLEOTIDE SEQUENCE [LARGE SCALE GENOMIC DNA]</scope>
    <source>
        <strain evidence="5 6">RI</strain>
    </source>
</reference>
<keyword evidence="6" id="KW-1185">Reference proteome</keyword>
<reference evidence="5 6" key="2">
    <citation type="journal article" date="2013" name="PLoS ONE">
        <title>Whole genome mapping and re-organization of the nuclear and mitochondrial genomes of Babesia microti isolates.</title>
        <authorList>
            <person name="Cornillot E."/>
            <person name="Dassouli A."/>
            <person name="Garg A."/>
            <person name="Pachikara N."/>
            <person name="Randazzo S."/>
            <person name="Depoix D."/>
            <person name="Carcy B."/>
            <person name="Delbecq S."/>
            <person name="Frutos R."/>
            <person name="Silva J.C."/>
            <person name="Sutton R."/>
            <person name="Krause P.J."/>
            <person name="Mamoun C.B."/>
        </authorList>
    </citation>
    <scope>NUCLEOTIDE SEQUENCE [LARGE SCALE GENOMIC DNA]</scope>
    <source>
        <strain evidence="5 6">RI</strain>
    </source>
</reference>
<organism evidence="5 6">
    <name type="scientific">Babesia microti (strain RI)</name>
    <dbReference type="NCBI Taxonomy" id="1133968"/>
    <lineage>
        <taxon>Eukaryota</taxon>
        <taxon>Sar</taxon>
        <taxon>Alveolata</taxon>
        <taxon>Apicomplexa</taxon>
        <taxon>Aconoidasida</taxon>
        <taxon>Piroplasmida</taxon>
        <taxon>Babesiidae</taxon>
        <taxon>Babesia</taxon>
    </lineage>
</organism>
<dbReference type="PANTHER" id="PTHR14150">
    <property type="entry name" value="U3 SMALL NUCLEOLAR RNA-ASSOCIATED PROTEIN 14"/>
    <property type="match status" value="1"/>
</dbReference>
<accession>A0A0K3APC5</accession>
<dbReference type="Proteomes" id="UP000002899">
    <property type="component" value="Chromosome III"/>
</dbReference>
<dbReference type="EMBL" id="LN871598">
    <property type="protein sequence ID" value="CTQ41347.1"/>
    <property type="molecule type" value="Genomic_DNA"/>
</dbReference>
<dbReference type="VEuPathDB" id="PiroplasmaDB:BMR1_03g03735"/>
<evidence type="ECO:0000256" key="4">
    <source>
        <dbReference type="SAM" id="MobiDB-lite"/>
    </source>
</evidence>
<dbReference type="GO" id="GO:0006364">
    <property type="term" value="P:rRNA processing"/>
    <property type="evidence" value="ECO:0007669"/>
    <property type="project" value="InterPro"/>
</dbReference>
<feature type="region of interest" description="Disordered" evidence="4">
    <location>
        <begin position="320"/>
        <end position="354"/>
    </location>
</feature>
<dbReference type="OrthoDB" id="277439at2759"/>
<reference evidence="5 6" key="1">
    <citation type="journal article" date="2012" name="Nucleic Acids Res.">
        <title>Sequencing of the smallest Apicomplexan genome from the human pathogen Babesia microti.</title>
        <authorList>
            <person name="Cornillot E."/>
            <person name="Hadj-Kaddour K."/>
            <person name="Dassouli A."/>
            <person name="Noel B."/>
            <person name="Ranwez V."/>
            <person name="Vacherie B."/>
            <person name="Augagneur Y."/>
            <person name="Bres V."/>
            <person name="Duclos A."/>
            <person name="Randazzo S."/>
            <person name="Carcy B."/>
            <person name="Debierre-Grockiego F."/>
            <person name="Delbecq S."/>
            <person name="Moubri-Menage K."/>
            <person name="Shams-Eldin H."/>
            <person name="Usmani-Brown S."/>
            <person name="Bringaud F."/>
            <person name="Wincker P."/>
            <person name="Vivares C.P."/>
            <person name="Schwarz R.T."/>
            <person name="Schetters T.P."/>
            <person name="Krause P.J."/>
            <person name="Gorenflot A."/>
            <person name="Berry V."/>
            <person name="Barbe V."/>
            <person name="Ben Mamoun C."/>
        </authorList>
    </citation>
    <scope>NUCLEOTIDE SEQUENCE [LARGE SCALE GENOMIC DNA]</scope>
    <source>
        <strain evidence="5 6">RI</strain>
    </source>
</reference>
<dbReference type="InterPro" id="IPR006709">
    <property type="entry name" value="SSU_processome_Utp14"/>
</dbReference>
<dbReference type="GO" id="GO:0032040">
    <property type="term" value="C:small-subunit processome"/>
    <property type="evidence" value="ECO:0007669"/>
    <property type="project" value="InterPro"/>
</dbReference>
<dbReference type="KEGG" id="bmic:BMR1_03g03735"/>
<keyword evidence="3" id="KW-0539">Nucleus</keyword>
<protein>
    <submittedName>
        <fullName evidence="5">UTP14, U3 small nucleolar RNA-associated protein 14</fullName>
    </submittedName>
</protein>
<evidence type="ECO:0000313" key="5">
    <source>
        <dbReference type="EMBL" id="CTQ41347.1"/>
    </source>
</evidence>
<dbReference type="Pfam" id="PF04615">
    <property type="entry name" value="Utp14"/>
    <property type="match status" value="2"/>
</dbReference>
<name>A0A0K3APC5_BABMR</name>
<feature type="compositionally biased region" description="Acidic residues" evidence="4">
    <location>
        <begin position="325"/>
        <end position="342"/>
    </location>
</feature>
<dbReference type="GeneID" id="24425394"/>
<feature type="region of interest" description="Disordered" evidence="4">
    <location>
        <begin position="367"/>
        <end position="389"/>
    </location>
</feature>
<feature type="compositionally biased region" description="Basic and acidic residues" evidence="4">
    <location>
        <begin position="368"/>
        <end position="380"/>
    </location>
</feature>
<evidence type="ECO:0000313" key="6">
    <source>
        <dbReference type="Proteomes" id="UP000002899"/>
    </source>
</evidence>
<dbReference type="OMA" id="EDHIKDY"/>
<evidence type="ECO:0000256" key="1">
    <source>
        <dbReference type="ARBA" id="ARBA00004604"/>
    </source>
</evidence>
<dbReference type="RefSeq" id="XP_012649358.1">
    <property type="nucleotide sequence ID" value="XM_012793904.1"/>
</dbReference>
<gene>
    <name evidence="5" type="ORF">BMR1_03g03735</name>
</gene>
<evidence type="ECO:0000256" key="3">
    <source>
        <dbReference type="ARBA" id="ARBA00023242"/>
    </source>
</evidence>
<evidence type="ECO:0000256" key="2">
    <source>
        <dbReference type="ARBA" id="ARBA00022553"/>
    </source>
</evidence>
<sequence>MSKKYRSQHNSSGDFTKYLIDYPKDENDAISIASDAMDNDTSDIDGEIIKVGDKDYCYENSNFLNNLSGAEDIDIDGLFVTLGGFGGKNTQIANLYNSIDKKEKEVVKPLLEHQQRKYYRQAAYQTIAKEVESWVPQISSNELKETITYGKPAPFEVNPQLLTSTITPINDFEKELAQAEANVKLLYQQNSQIYGLQNDSNSITSTKYSNKSIVHRQNMKNKQMNRIKSKNWHRVKRKGKEFLQEKLLSRVEVEDPELAKQIKYEIEIKAAERRLLRKREAQNKWAKMAIRYGGKEARAIASRQSQSLNDYEKNIISLAKKNDSDSDSDSDCDQSDNSDNDSYDANANEMNTMHPKVYNMKFMKRAREKLQSHSNSDHSGAENNEINSDCEVNPKSEVTECGDVEDKFSSIRKYITLNNAETVENNRNEIINSVKTPITCGVNGNKNDAKNNTVEDIVNQKRGLDKLLNAIPTKNNELACEIFTGNEEQLLTDSEEEGSNQFQASGWNRWISKTNQYKTNQDQNRKKRRVRVKTVNDMDKLTKYTIKALPYPHSDSKTFNNILDRPLGPEWNTAKAHKRLIQPKIEIKVGNIIIPIQKKNIVNRKEVDSLLRAFGKASRAQRTLARL</sequence>
<keyword evidence="2" id="KW-0597">Phosphoprotein</keyword>
<comment type="subcellular location">
    <subcellularLocation>
        <location evidence="1">Nucleus</location>
        <location evidence="1">Nucleolus</location>
    </subcellularLocation>
</comment>
<dbReference type="PANTHER" id="PTHR14150:SF12">
    <property type="entry name" value="U3 SMALL NUCLEOLAR RNA-ASSOCIATED PROTEIN 14 HOMOLOG A"/>
    <property type="match status" value="1"/>
</dbReference>
<proteinExistence type="predicted"/>
<dbReference type="AlphaFoldDB" id="A0A0K3APC5"/>